<evidence type="ECO:0000313" key="1">
    <source>
        <dbReference type="EMBL" id="BCD86671.1"/>
    </source>
</evidence>
<sequence>MPKWHIAMTGANVPSSPVEMGGYKGQAAAPRSLGARANALFESLDCADKVQALLDEIPVS</sequence>
<accession>A0ABM7LAU8</accession>
<proteinExistence type="predicted"/>
<evidence type="ECO:0000313" key="2">
    <source>
        <dbReference type="Proteomes" id="UP001064896"/>
    </source>
</evidence>
<protein>
    <submittedName>
        <fullName evidence="1">Uncharacterized protein</fullName>
    </submittedName>
</protein>
<dbReference type="Proteomes" id="UP001064896">
    <property type="component" value="Chromosome"/>
</dbReference>
<gene>
    <name evidence="1" type="ORF">PSm6_30780</name>
</gene>
<dbReference type="EMBL" id="AP023081">
    <property type="protein sequence ID" value="BCD86671.1"/>
    <property type="molecule type" value="Genomic_DNA"/>
</dbReference>
<organism evidence="1 2">
    <name type="scientific">Pseudomonas solani</name>
    <dbReference type="NCBI Taxonomy" id="2731552"/>
    <lineage>
        <taxon>Bacteria</taxon>
        <taxon>Pseudomonadati</taxon>
        <taxon>Pseudomonadota</taxon>
        <taxon>Gammaproteobacteria</taxon>
        <taxon>Pseudomonadales</taxon>
        <taxon>Pseudomonadaceae</taxon>
        <taxon>Pseudomonas</taxon>
    </lineage>
</organism>
<reference evidence="1" key="1">
    <citation type="submission" date="2020-05" db="EMBL/GenBank/DDBJ databases">
        <title>Complete genome sequence of Pseudomonas sp. Sm006.</title>
        <authorList>
            <person name="Takeuchi K."/>
            <person name="Someya N."/>
        </authorList>
    </citation>
    <scope>NUCLEOTIDE SEQUENCE</scope>
    <source>
        <strain evidence="1">Sm006</strain>
    </source>
</reference>
<keyword evidence="2" id="KW-1185">Reference proteome</keyword>
<name>A0ABM7LAU8_9PSED</name>